<feature type="region of interest" description="Disordered" evidence="7">
    <location>
        <begin position="150"/>
        <end position="178"/>
    </location>
</feature>
<dbReference type="SMART" id="SM00257">
    <property type="entry name" value="LysM"/>
    <property type="match status" value="3"/>
</dbReference>
<dbReference type="InterPro" id="IPR038765">
    <property type="entry name" value="Papain-like_cys_pep_sf"/>
</dbReference>
<feature type="compositionally biased region" description="Pro residues" evidence="7">
    <location>
        <begin position="156"/>
        <end position="177"/>
    </location>
</feature>
<dbReference type="Gene3D" id="3.10.350.10">
    <property type="entry name" value="LysM domain"/>
    <property type="match status" value="3"/>
</dbReference>
<dbReference type="Pfam" id="PF00877">
    <property type="entry name" value="NLPC_P60"/>
    <property type="match status" value="1"/>
</dbReference>
<feature type="domain" description="LysM" evidence="9">
    <location>
        <begin position="32"/>
        <end position="75"/>
    </location>
</feature>
<dbReference type="PANTHER" id="PTHR47053">
    <property type="entry name" value="MUREIN DD-ENDOPEPTIDASE MEPH-RELATED"/>
    <property type="match status" value="1"/>
</dbReference>
<evidence type="ECO:0000256" key="4">
    <source>
        <dbReference type="ARBA" id="ARBA00022737"/>
    </source>
</evidence>
<evidence type="ECO:0000259" key="10">
    <source>
        <dbReference type="PROSITE" id="PS51935"/>
    </source>
</evidence>
<feature type="signal peptide" evidence="8">
    <location>
        <begin position="1"/>
        <end position="29"/>
    </location>
</feature>
<evidence type="ECO:0000259" key="9">
    <source>
        <dbReference type="PROSITE" id="PS51782"/>
    </source>
</evidence>
<dbReference type="PROSITE" id="PS51782">
    <property type="entry name" value="LYSM"/>
    <property type="match status" value="3"/>
</dbReference>
<feature type="domain" description="LysM" evidence="9">
    <location>
        <begin position="183"/>
        <end position="226"/>
    </location>
</feature>
<evidence type="ECO:0000256" key="2">
    <source>
        <dbReference type="ARBA" id="ARBA00022670"/>
    </source>
</evidence>
<dbReference type="SUPFAM" id="SSF54106">
    <property type="entry name" value="LysM domain"/>
    <property type="match status" value="3"/>
</dbReference>
<sequence length="365" mass="38935">MKVNLKVKVATTFASVAILSAAYSTHASASTTQYIVKKGDTLSKIALIYKTNVKDLKTVNGLRSDLIFINQKLAVPSAKQTVTIKPNPVPQAPPASASASAPGAVYTVVKGDTLGKIAIAKKTTVADLKKWNNLKSDLILIGQKLTVSAPATPSQPVTPKPAAPAPVKPAQPAPTPAAPAKYQTYTVKSGDTLGRISIQFKTTVSELKALNKLTSDLIRIGQVLQVPGAVQAAPAPTVSAPPAAEGDAAVVIAKAKEMLGTPYVWGGSAPGGFDCSGFIYYVYNQAGKKMNRFSADGYYNRSYYVDAPKPGDLVFFENTYKKGISHVGIYVGDNQFIHASEKGVIITNLDQSYYKKHFESFKRFY</sequence>
<evidence type="ECO:0000256" key="1">
    <source>
        <dbReference type="ARBA" id="ARBA00007074"/>
    </source>
</evidence>
<dbReference type="InterPro" id="IPR036779">
    <property type="entry name" value="LysM_dom_sf"/>
</dbReference>
<dbReference type="AlphaFoldDB" id="A0A417YRB2"/>
<dbReference type="InterPro" id="IPR051202">
    <property type="entry name" value="Peptidase_C40"/>
</dbReference>
<dbReference type="Proteomes" id="UP000284416">
    <property type="component" value="Unassembled WGS sequence"/>
</dbReference>
<dbReference type="Gene3D" id="3.90.1720.10">
    <property type="entry name" value="endopeptidase domain like (from Nostoc punctiforme)"/>
    <property type="match status" value="1"/>
</dbReference>
<evidence type="ECO:0000256" key="3">
    <source>
        <dbReference type="ARBA" id="ARBA00022729"/>
    </source>
</evidence>
<keyword evidence="6" id="KW-0788">Thiol protease</keyword>
<name>A0A417YRB2_9BACI</name>
<feature type="domain" description="LysM" evidence="9">
    <location>
        <begin position="104"/>
        <end position="147"/>
    </location>
</feature>
<proteinExistence type="inferred from homology"/>
<dbReference type="Pfam" id="PF01476">
    <property type="entry name" value="LysM"/>
    <property type="match status" value="3"/>
</dbReference>
<evidence type="ECO:0000256" key="6">
    <source>
        <dbReference type="ARBA" id="ARBA00022807"/>
    </source>
</evidence>
<evidence type="ECO:0000256" key="7">
    <source>
        <dbReference type="SAM" id="MobiDB-lite"/>
    </source>
</evidence>
<feature type="domain" description="NlpC/P60" evidence="10">
    <location>
        <begin position="245"/>
        <end position="365"/>
    </location>
</feature>
<dbReference type="GO" id="GO:0006508">
    <property type="term" value="P:proteolysis"/>
    <property type="evidence" value="ECO:0007669"/>
    <property type="project" value="UniProtKB-KW"/>
</dbReference>
<protein>
    <submittedName>
        <fullName evidence="11">Peptidoglycan endopeptidase</fullName>
    </submittedName>
</protein>
<dbReference type="OrthoDB" id="9813368at2"/>
<organism evidence="11 12">
    <name type="scientific">Neobacillus notoginsengisoli</name>
    <dbReference type="NCBI Taxonomy" id="1578198"/>
    <lineage>
        <taxon>Bacteria</taxon>
        <taxon>Bacillati</taxon>
        <taxon>Bacillota</taxon>
        <taxon>Bacilli</taxon>
        <taxon>Bacillales</taxon>
        <taxon>Bacillaceae</taxon>
        <taxon>Neobacillus</taxon>
    </lineage>
</organism>
<dbReference type="SUPFAM" id="SSF54001">
    <property type="entry name" value="Cysteine proteinases"/>
    <property type="match status" value="1"/>
</dbReference>
<comment type="similarity">
    <text evidence="1">Belongs to the peptidase C40 family.</text>
</comment>
<dbReference type="InterPro" id="IPR018392">
    <property type="entry name" value="LysM"/>
</dbReference>
<reference evidence="11 12" key="1">
    <citation type="journal article" date="2017" name="Int. J. Syst. Evol. Microbiol.">
        <title>Bacillus notoginsengisoli sp. nov., a novel bacterium isolated from the rhizosphere of Panax notoginseng.</title>
        <authorList>
            <person name="Zhang M.Y."/>
            <person name="Cheng J."/>
            <person name="Cai Y."/>
            <person name="Zhang T.Y."/>
            <person name="Wu Y.Y."/>
            <person name="Manikprabhu D."/>
            <person name="Li W.J."/>
            <person name="Zhang Y.X."/>
        </authorList>
    </citation>
    <scope>NUCLEOTIDE SEQUENCE [LARGE SCALE GENOMIC DNA]</scope>
    <source>
        <strain evidence="11 12">JCM 30743</strain>
    </source>
</reference>
<dbReference type="GO" id="GO:0008234">
    <property type="term" value="F:cysteine-type peptidase activity"/>
    <property type="evidence" value="ECO:0007669"/>
    <property type="project" value="UniProtKB-KW"/>
</dbReference>
<dbReference type="CDD" id="cd00118">
    <property type="entry name" value="LysM"/>
    <property type="match status" value="3"/>
</dbReference>
<evidence type="ECO:0000313" key="11">
    <source>
        <dbReference type="EMBL" id="RHW37239.1"/>
    </source>
</evidence>
<comment type="caution">
    <text evidence="11">The sequence shown here is derived from an EMBL/GenBank/DDBJ whole genome shotgun (WGS) entry which is preliminary data.</text>
</comment>
<accession>A0A417YRB2</accession>
<dbReference type="PROSITE" id="PS51935">
    <property type="entry name" value="NLPC_P60"/>
    <property type="match status" value="1"/>
</dbReference>
<keyword evidence="3 8" id="KW-0732">Signal</keyword>
<gene>
    <name evidence="11" type="ORF">D1B31_15835</name>
</gene>
<dbReference type="InterPro" id="IPR000064">
    <property type="entry name" value="NLP_P60_dom"/>
</dbReference>
<dbReference type="PANTHER" id="PTHR47053:SF1">
    <property type="entry name" value="MUREIN DD-ENDOPEPTIDASE MEPH-RELATED"/>
    <property type="match status" value="1"/>
</dbReference>
<feature type="chain" id="PRO_5019288820" evidence="8">
    <location>
        <begin position="30"/>
        <end position="365"/>
    </location>
</feature>
<evidence type="ECO:0000256" key="8">
    <source>
        <dbReference type="SAM" id="SignalP"/>
    </source>
</evidence>
<evidence type="ECO:0000256" key="5">
    <source>
        <dbReference type="ARBA" id="ARBA00022801"/>
    </source>
</evidence>
<evidence type="ECO:0000313" key="12">
    <source>
        <dbReference type="Proteomes" id="UP000284416"/>
    </source>
</evidence>
<keyword evidence="5" id="KW-0378">Hydrolase</keyword>
<keyword evidence="12" id="KW-1185">Reference proteome</keyword>
<keyword evidence="4" id="KW-0677">Repeat</keyword>
<dbReference type="EMBL" id="QWEG01000010">
    <property type="protein sequence ID" value="RHW37239.1"/>
    <property type="molecule type" value="Genomic_DNA"/>
</dbReference>
<keyword evidence="2" id="KW-0645">Protease</keyword>